<dbReference type="InterPro" id="IPR013320">
    <property type="entry name" value="ConA-like_dom_sf"/>
</dbReference>
<dbReference type="GO" id="GO:0004553">
    <property type="term" value="F:hydrolase activity, hydrolyzing O-glycosyl compounds"/>
    <property type="evidence" value="ECO:0007669"/>
    <property type="project" value="InterPro"/>
</dbReference>
<dbReference type="GO" id="GO:0030246">
    <property type="term" value="F:carbohydrate binding"/>
    <property type="evidence" value="ECO:0007669"/>
    <property type="project" value="UniProtKB-KW"/>
</dbReference>
<dbReference type="InterPro" id="IPR000757">
    <property type="entry name" value="Beta-glucanase-like"/>
</dbReference>
<dbReference type="Gene3D" id="2.60.120.200">
    <property type="match status" value="1"/>
</dbReference>
<reference evidence="2 3" key="1">
    <citation type="submission" date="2018-10" db="EMBL/GenBank/DDBJ databases">
        <title>Fifty Aureobasidium pullulans genomes reveal a recombining polyextremotolerant generalist.</title>
        <authorList>
            <person name="Gostincar C."/>
            <person name="Turk M."/>
            <person name="Zajc J."/>
            <person name="Gunde-Cimerman N."/>
        </authorList>
    </citation>
    <scope>NUCLEOTIDE SEQUENCE [LARGE SCALE GENOMIC DNA]</scope>
    <source>
        <strain evidence="2 3">EXF-11318</strain>
    </source>
</reference>
<keyword evidence="2" id="KW-0430">Lectin</keyword>
<dbReference type="GO" id="GO:0005975">
    <property type="term" value="P:carbohydrate metabolic process"/>
    <property type="evidence" value="ECO:0007669"/>
    <property type="project" value="InterPro"/>
</dbReference>
<proteinExistence type="predicted"/>
<accession>A0A4S8VZU9</accession>
<dbReference type="PANTHER" id="PTHR38121:SF2">
    <property type="entry name" value="ACYLTRANSFERASE 3 DOMAIN-CONTAINING PROTEIN"/>
    <property type="match status" value="1"/>
</dbReference>
<feature type="domain" description="GH16" evidence="1">
    <location>
        <begin position="85"/>
        <end position="298"/>
    </location>
</feature>
<evidence type="ECO:0000313" key="2">
    <source>
        <dbReference type="EMBL" id="THW17992.1"/>
    </source>
</evidence>
<gene>
    <name evidence="2" type="ORF">D6D24_03613</name>
</gene>
<dbReference type="SUPFAM" id="SSF49899">
    <property type="entry name" value="Concanavalin A-like lectins/glucanases"/>
    <property type="match status" value="1"/>
</dbReference>
<dbReference type="AlphaFoldDB" id="A0A4S8VZU9"/>
<evidence type="ECO:0000313" key="3">
    <source>
        <dbReference type="Proteomes" id="UP000308014"/>
    </source>
</evidence>
<evidence type="ECO:0000259" key="1">
    <source>
        <dbReference type="PROSITE" id="PS51762"/>
    </source>
</evidence>
<dbReference type="EMBL" id="QZAJ01000095">
    <property type="protein sequence ID" value="THW17992.1"/>
    <property type="molecule type" value="Genomic_DNA"/>
</dbReference>
<dbReference type="Proteomes" id="UP000308014">
    <property type="component" value="Unassembled WGS sequence"/>
</dbReference>
<dbReference type="Pfam" id="PF00722">
    <property type="entry name" value="Glyco_hydro_16"/>
    <property type="match status" value="1"/>
</dbReference>
<protein>
    <submittedName>
        <fullName evidence="2">Concanavalin A-like lectin/glucanase</fullName>
    </submittedName>
</protein>
<sequence>MWLLRAETHPDKAQVYPVQYFDQVQVCNGLTTNTVTFKVNAMIRSLTTFALATAASALSLSPNGVQSGCMFSVPDVGDFNTQILHDWSSSSTSDDVFKDLQASTYTVDAGTAPFARRFDIVNIGQDTKDPSITLTVPGGQQHGPVSSAQITTGFADILYGSVRTVAKVSNVPGTTHGFSFYANDTQEVDLAFLTSDISVIHLTNEQLTPDSELSSYQVDAPSDAATAWHEYRVDWLPGVTNFYIDSELVHSIDKNVPTTPSFFLWNSWSNGNSWAAGPPTSNSVLKIQSVTAYFNRTSVASSIAANPGACVSNPFSILSAYYADKNVTTSAQSAFINGSNLYIDTSSLDTQLGGNPWSGTAKTLTFLYTYGTETRVFVAAQNSGTYLITPGGIDTAPGSVLVPSITAPAKATIDIISVVWGKSQISTASVWNALYNDSIKKYSFQLLDEFFGIDTWWGTQKTAVIWYTAADGSFKAVVGRENAWVKFT</sequence>
<dbReference type="PROSITE" id="PS51762">
    <property type="entry name" value="GH16_2"/>
    <property type="match status" value="1"/>
</dbReference>
<dbReference type="CDD" id="cd00413">
    <property type="entry name" value="Glyco_hydrolase_16"/>
    <property type="match status" value="1"/>
</dbReference>
<comment type="caution">
    <text evidence="2">The sequence shown here is derived from an EMBL/GenBank/DDBJ whole genome shotgun (WGS) entry which is preliminary data.</text>
</comment>
<dbReference type="PANTHER" id="PTHR38121">
    <property type="entry name" value="GH16 DOMAIN-CONTAINING PROTEIN"/>
    <property type="match status" value="1"/>
</dbReference>
<name>A0A4S8VZU9_AURPU</name>
<organism evidence="2 3">
    <name type="scientific">Aureobasidium pullulans</name>
    <name type="common">Black yeast</name>
    <name type="synonym">Pullularia pullulans</name>
    <dbReference type="NCBI Taxonomy" id="5580"/>
    <lineage>
        <taxon>Eukaryota</taxon>
        <taxon>Fungi</taxon>
        <taxon>Dikarya</taxon>
        <taxon>Ascomycota</taxon>
        <taxon>Pezizomycotina</taxon>
        <taxon>Dothideomycetes</taxon>
        <taxon>Dothideomycetidae</taxon>
        <taxon>Dothideales</taxon>
        <taxon>Saccotheciaceae</taxon>
        <taxon>Aureobasidium</taxon>
    </lineage>
</organism>